<gene>
    <name evidence="2" type="ORF">MALL_0105</name>
</gene>
<dbReference type="Gene3D" id="3.40.1190.20">
    <property type="match status" value="1"/>
</dbReference>
<keyword evidence="3" id="KW-1185">Reference proteome</keyword>
<protein>
    <recommendedName>
        <fullName evidence="1">Carbohydrate kinase PfkB domain-containing protein</fullName>
    </recommendedName>
</protein>
<dbReference type="EMBL" id="ADNC01000014">
    <property type="protein sequence ID" value="EFF41521.1"/>
    <property type="molecule type" value="Genomic_DNA"/>
</dbReference>
<evidence type="ECO:0000313" key="2">
    <source>
        <dbReference type="EMBL" id="EFF41521.1"/>
    </source>
</evidence>
<proteinExistence type="predicted"/>
<evidence type="ECO:0000259" key="1">
    <source>
        <dbReference type="Pfam" id="PF00294"/>
    </source>
</evidence>
<dbReference type="InterPro" id="IPR011611">
    <property type="entry name" value="PfkB_dom"/>
</dbReference>
<comment type="caution">
    <text evidence="2">The sequence shown here is derived from an EMBL/GenBank/DDBJ whole genome shotgun (WGS) entry which is preliminary data.</text>
</comment>
<sequence length="160" mass="18214">MIKKVLTMGETLIRLNFNPDDLYDGNKIEYFFGGDALNVASILGINGNKTYYLSALNEKSLFTKKLKLFMNSNLVKSQFVYQNSYKLGKYFYSPINPDNSSKVEYDRTNTCFSNLDLDQNELNKINDKNFDLIHLSGISLAINPELVLKITKSLNNSNSL</sequence>
<dbReference type="AlphaFoldDB" id="D4XVW2"/>
<accession>D4XVW2</accession>
<dbReference type="Pfam" id="PF00294">
    <property type="entry name" value="PfkB"/>
    <property type="match status" value="1"/>
</dbReference>
<dbReference type="RefSeq" id="WP_005683511.1">
    <property type="nucleotide sequence ID" value="NZ_ADNC01000014.1"/>
</dbReference>
<dbReference type="Proteomes" id="UP000004757">
    <property type="component" value="Unassembled WGS sequence"/>
</dbReference>
<feature type="domain" description="Carbohydrate kinase PfkB" evidence="1">
    <location>
        <begin position="3"/>
        <end position="157"/>
    </location>
</feature>
<name>D4XVW2_9BACT</name>
<dbReference type="InterPro" id="IPR029056">
    <property type="entry name" value="Ribokinase-like"/>
</dbReference>
<dbReference type="SUPFAM" id="SSF53613">
    <property type="entry name" value="Ribokinase-like"/>
    <property type="match status" value="1"/>
</dbReference>
<evidence type="ECO:0000313" key="3">
    <source>
        <dbReference type="Proteomes" id="UP000004757"/>
    </source>
</evidence>
<feature type="non-terminal residue" evidence="2">
    <location>
        <position position="160"/>
    </location>
</feature>
<organism evidence="2 3">
    <name type="scientific">Mycoplasmopsis alligatoris A21JP2</name>
    <dbReference type="NCBI Taxonomy" id="747682"/>
    <lineage>
        <taxon>Bacteria</taxon>
        <taxon>Bacillati</taxon>
        <taxon>Mycoplasmatota</taxon>
        <taxon>Mycoplasmoidales</taxon>
        <taxon>Metamycoplasmataceae</taxon>
        <taxon>Mycoplasmopsis</taxon>
    </lineage>
</organism>
<dbReference type="STRING" id="747682.MALL_0105"/>
<reference evidence="2 3" key="1">
    <citation type="submission" date="2010-03" db="EMBL/GenBank/DDBJ databases">
        <authorList>
            <person name="Glass J.I."/>
            <person name="Benders G.A."/>
            <person name="Durkin A.S."/>
            <person name="Farmerie W.G."/>
            <person name="Hlavinka K."/>
            <person name="Hostetler J."/>
            <person name="Jackson J."/>
            <person name="May M.A."/>
            <person name="Miller R.H."/>
            <person name="Paralanov V."/>
            <person name="Radune D."/>
            <person name="Szczypinski B."/>
            <person name="Brown D.R."/>
        </authorList>
    </citation>
    <scope>NUCLEOTIDE SEQUENCE [LARGE SCALE GENOMIC DNA]</scope>
    <source>
        <strain evidence="2 3">A21JP2</strain>
    </source>
</reference>
<dbReference type="eggNOG" id="COG0524">
    <property type="taxonomic scope" value="Bacteria"/>
</dbReference>